<reference evidence="1" key="1">
    <citation type="submission" date="2018-05" db="EMBL/GenBank/DDBJ databases">
        <authorList>
            <person name="Lanie J.A."/>
            <person name="Ng W.-L."/>
            <person name="Kazmierczak K.M."/>
            <person name="Andrzejewski T.M."/>
            <person name="Davidsen T.M."/>
            <person name="Wayne K.J."/>
            <person name="Tettelin H."/>
            <person name="Glass J.I."/>
            <person name="Rusch D."/>
            <person name="Podicherti R."/>
            <person name="Tsui H.-C.T."/>
            <person name="Winkler M.E."/>
        </authorList>
    </citation>
    <scope>NUCLEOTIDE SEQUENCE</scope>
</reference>
<proteinExistence type="predicted"/>
<dbReference type="EMBL" id="UINC01187664">
    <property type="protein sequence ID" value="SVE00505.1"/>
    <property type="molecule type" value="Genomic_DNA"/>
</dbReference>
<evidence type="ECO:0000313" key="1">
    <source>
        <dbReference type="EMBL" id="SVE00505.1"/>
    </source>
</evidence>
<dbReference type="AlphaFoldDB" id="A0A382ZZY3"/>
<accession>A0A382ZZY3</accession>
<organism evidence="1">
    <name type="scientific">marine metagenome</name>
    <dbReference type="NCBI Taxonomy" id="408172"/>
    <lineage>
        <taxon>unclassified sequences</taxon>
        <taxon>metagenomes</taxon>
        <taxon>ecological metagenomes</taxon>
    </lineage>
</organism>
<name>A0A382ZZY3_9ZZZZ</name>
<gene>
    <name evidence="1" type="ORF">METZ01_LOCUS453359</name>
</gene>
<feature type="non-terminal residue" evidence="1">
    <location>
        <position position="36"/>
    </location>
</feature>
<sequence length="36" mass="3846">MTNEISPLPFCPGCGHEPLLKALDEALVTLQPDPAK</sequence>
<protein>
    <submittedName>
        <fullName evidence="1">Uncharacterized protein</fullName>
    </submittedName>
</protein>